<evidence type="ECO:0000313" key="4">
    <source>
        <dbReference type="EMBL" id="CAB5057700.1"/>
    </source>
</evidence>
<gene>
    <name evidence="3" type="ORF">UFOPK2894_00159</name>
    <name evidence="4" type="ORF">UFOPK4295_01624</name>
</gene>
<feature type="compositionally biased region" description="Polar residues" evidence="1">
    <location>
        <begin position="254"/>
        <end position="270"/>
    </location>
</feature>
<feature type="region of interest" description="Disordered" evidence="1">
    <location>
        <begin position="231"/>
        <end position="270"/>
    </location>
</feature>
<evidence type="ECO:0000313" key="3">
    <source>
        <dbReference type="EMBL" id="CAB4764993.1"/>
    </source>
</evidence>
<evidence type="ECO:0000256" key="1">
    <source>
        <dbReference type="SAM" id="MobiDB-lite"/>
    </source>
</evidence>
<sequence>MNRLSELLTSEPGPKMIAALAQIDPLEISRAERVDYLALLRRCNSWMESLISRAVLAIAGAEPHRADEDLPREIQGVDEAPREEISAALRLSSGSAQREIDIARALHVDMPALQRALESGDLSRTHARIIIDESTELRRLGIDRARVNALTERAIAYSELHTPAQLARHMRSEIVNVAPMEAEIVHAAARGTRRVICYPEPDGMATILALLPVEAAQRVMNAINRIVRAQDDERSARKSARRRISEDPQRVSKDSSSPTEDSKSPTSAEIQQFMRRTDLLETRRADAFILLVEDSAHRLMQPSGSDGELLSRSPAGRVSEESNNAQINVTIGLPSLLGLADTPGELRGYGAIPASVARELAMSGKWRRFITDPQNGHLIDIGRGSYTPTAALRELIIARDGSCRFPGCAQPPSKSDLDHAIAWGEGGATNRANLGLLCRRHHRLKTHDGWTLMSNEDGSCTWTAPSGHRYHVPARTFTGRSAPPNDLAA</sequence>
<proteinExistence type="predicted"/>
<dbReference type="InterPro" id="IPR003615">
    <property type="entry name" value="HNH_nuc"/>
</dbReference>
<protein>
    <submittedName>
        <fullName evidence="3">Unannotated protein</fullName>
    </submittedName>
</protein>
<dbReference type="EMBL" id="CAFBQF010000139">
    <property type="protein sequence ID" value="CAB5057700.1"/>
    <property type="molecule type" value="Genomic_DNA"/>
</dbReference>
<dbReference type="Pfam" id="PF02720">
    <property type="entry name" value="DUF222"/>
    <property type="match status" value="1"/>
</dbReference>
<evidence type="ECO:0000259" key="2">
    <source>
        <dbReference type="SMART" id="SM00507"/>
    </source>
</evidence>
<feature type="domain" description="HNH nuclease" evidence="2">
    <location>
        <begin position="391"/>
        <end position="443"/>
    </location>
</feature>
<dbReference type="InterPro" id="IPR003870">
    <property type="entry name" value="DUF222"/>
</dbReference>
<dbReference type="SMART" id="SM00507">
    <property type="entry name" value="HNHc"/>
    <property type="match status" value="1"/>
</dbReference>
<dbReference type="Gene3D" id="1.10.30.50">
    <property type="match status" value="1"/>
</dbReference>
<dbReference type="CDD" id="cd00085">
    <property type="entry name" value="HNHc"/>
    <property type="match status" value="1"/>
</dbReference>
<organism evidence="3">
    <name type="scientific">freshwater metagenome</name>
    <dbReference type="NCBI Taxonomy" id="449393"/>
    <lineage>
        <taxon>unclassified sequences</taxon>
        <taxon>metagenomes</taxon>
        <taxon>ecological metagenomes</taxon>
    </lineage>
</organism>
<reference evidence="3" key="1">
    <citation type="submission" date="2020-05" db="EMBL/GenBank/DDBJ databases">
        <authorList>
            <person name="Chiriac C."/>
            <person name="Salcher M."/>
            <person name="Ghai R."/>
            <person name="Kavagutti S V."/>
        </authorList>
    </citation>
    <scope>NUCLEOTIDE SEQUENCE</scope>
</reference>
<name>A0A6J6V1U3_9ZZZZ</name>
<dbReference type="AlphaFoldDB" id="A0A6J6V1U3"/>
<feature type="compositionally biased region" description="Basic and acidic residues" evidence="1">
    <location>
        <begin position="243"/>
        <end position="253"/>
    </location>
</feature>
<accession>A0A6J6V1U3</accession>
<dbReference type="EMBL" id="CAEZZQ010000006">
    <property type="protein sequence ID" value="CAB4764993.1"/>
    <property type="molecule type" value="Genomic_DNA"/>
</dbReference>
<feature type="region of interest" description="Disordered" evidence="1">
    <location>
        <begin position="301"/>
        <end position="321"/>
    </location>
</feature>